<evidence type="ECO:0000313" key="2">
    <source>
        <dbReference type="EMBL" id="OIS96818.1"/>
    </source>
</evidence>
<evidence type="ECO:0000313" key="3">
    <source>
        <dbReference type="Proteomes" id="UP000187609"/>
    </source>
</evidence>
<proteinExistence type="predicted"/>
<keyword evidence="3" id="KW-1185">Reference proteome</keyword>
<sequence length="88" mass="9829">LHALFNIMFVIQMQAVAPIFSLVAPTYRFKGSHKWGIPISRDPTALVAKYSNPPVLHGTADRVTDPLASQDLFNDAQEVRCWKSCKCV</sequence>
<evidence type="ECO:0000256" key="1">
    <source>
        <dbReference type="SAM" id="SignalP"/>
    </source>
</evidence>
<dbReference type="Proteomes" id="UP000187609">
    <property type="component" value="Unassembled WGS sequence"/>
</dbReference>
<comment type="caution">
    <text evidence="2">The sequence shown here is derived from an EMBL/GenBank/DDBJ whole genome shotgun (WGS) entry which is preliminary data.</text>
</comment>
<reference evidence="2" key="1">
    <citation type="submission" date="2016-11" db="EMBL/GenBank/DDBJ databases">
        <title>The genome of Nicotiana attenuata.</title>
        <authorList>
            <person name="Xu S."/>
            <person name="Brockmoeller T."/>
            <person name="Gaquerel E."/>
            <person name="Navarro A."/>
            <person name="Kuhl H."/>
            <person name="Gase K."/>
            <person name="Ling Z."/>
            <person name="Zhou W."/>
            <person name="Kreitzer C."/>
            <person name="Stanke M."/>
            <person name="Tang H."/>
            <person name="Lyons E."/>
            <person name="Pandey P."/>
            <person name="Pandey S.P."/>
            <person name="Timmermann B."/>
            <person name="Baldwin I.T."/>
        </authorList>
    </citation>
    <scope>NUCLEOTIDE SEQUENCE [LARGE SCALE GENOMIC DNA]</scope>
    <source>
        <strain evidence="2">UT</strain>
    </source>
</reference>
<dbReference type="AlphaFoldDB" id="A0A1J6ICX6"/>
<name>A0A1J6ICX6_NICAT</name>
<feature type="chain" id="PRO_5013380749" evidence="1">
    <location>
        <begin position="19"/>
        <end position="88"/>
    </location>
</feature>
<dbReference type="EMBL" id="MJEQ01037193">
    <property type="protein sequence ID" value="OIS96818.1"/>
    <property type="molecule type" value="Genomic_DNA"/>
</dbReference>
<dbReference type="STRING" id="49451.A0A1J6ICX6"/>
<keyword evidence="1" id="KW-0732">Signal</keyword>
<feature type="signal peptide" evidence="1">
    <location>
        <begin position="1"/>
        <end position="18"/>
    </location>
</feature>
<protein>
    <submittedName>
        <fullName evidence="2">Uncharacterized protein</fullName>
    </submittedName>
</protein>
<accession>A0A1J6ICX6</accession>
<gene>
    <name evidence="2" type="ORF">A4A49_60702</name>
</gene>
<organism evidence="2 3">
    <name type="scientific">Nicotiana attenuata</name>
    <name type="common">Coyote tobacco</name>
    <dbReference type="NCBI Taxonomy" id="49451"/>
    <lineage>
        <taxon>Eukaryota</taxon>
        <taxon>Viridiplantae</taxon>
        <taxon>Streptophyta</taxon>
        <taxon>Embryophyta</taxon>
        <taxon>Tracheophyta</taxon>
        <taxon>Spermatophyta</taxon>
        <taxon>Magnoliopsida</taxon>
        <taxon>eudicotyledons</taxon>
        <taxon>Gunneridae</taxon>
        <taxon>Pentapetalae</taxon>
        <taxon>asterids</taxon>
        <taxon>lamiids</taxon>
        <taxon>Solanales</taxon>
        <taxon>Solanaceae</taxon>
        <taxon>Nicotianoideae</taxon>
        <taxon>Nicotianeae</taxon>
        <taxon>Nicotiana</taxon>
    </lineage>
</organism>
<feature type="non-terminal residue" evidence="2">
    <location>
        <position position="1"/>
    </location>
</feature>